<protein>
    <submittedName>
        <fullName evidence="2">Uncharacterized protein</fullName>
    </submittedName>
</protein>
<accession>A0A4C1US08</accession>
<proteinExistence type="predicted"/>
<evidence type="ECO:0000313" key="2">
    <source>
        <dbReference type="EMBL" id="GBP28762.1"/>
    </source>
</evidence>
<reference evidence="2 3" key="1">
    <citation type="journal article" date="2019" name="Commun. Biol.">
        <title>The bagworm genome reveals a unique fibroin gene that provides high tensile strength.</title>
        <authorList>
            <person name="Kono N."/>
            <person name="Nakamura H."/>
            <person name="Ohtoshi R."/>
            <person name="Tomita M."/>
            <person name="Numata K."/>
            <person name="Arakawa K."/>
        </authorList>
    </citation>
    <scope>NUCLEOTIDE SEQUENCE [LARGE SCALE GENOMIC DNA]</scope>
</reference>
<name>A0A4C1US08_EUMVA</name>
<feature type="compositionally biased region" description="Basic and acidic residues" evidence="1">
    <location>
        <begin position="77"/>
        <end position="92"/>
    </location>
</feature>
<sequence length="92" mass="10155">MSGPSSCRRDSCSRISELADDRHTRAAQLARPHSPLHRPTQPRRSPDGARLGISTARASLRPQDTYRQTTSVAGPMTRKDCAPCEKKPRSES</sequence>
<organism evidence="2 3">
    <name type="scientific">Eumeta variegata</name>
    <name type="common">Bagworm moth</name>
    <name type="synonym">Eumeta japonica</name>
    <dbReference type="NCBI Taxonomy" id="151549"/>
    <lineage>
        <taxon>Eukaryota</taxon>
        <taxon>Metazoa</taxon>
        <taxon>Ecdysozoa</taxon>
        <taxon>Arthropoda</taxon>
        <taxon>Hexapoda</taxon>
        <taxon>Insecta</taxon>
        <taxon>Pterygota</taxon>
        <taxon>Neoptera</taxon>
        <taxon>Endopterygota</taxon>
        <taxon>Lepidoptera</taxon>
        <taxon>Glossata</taxon>
        <taxon>Ditrysia</taxon>
        <taxon>Tineoidea</taxon>
        <taxon>Psychidae</taxon>
        <taxon>Oiketicinae</taxon>
        <taxon>Eumeta</taxon>
    </lineage>
</organism>
<dbReference type="EMBL" id="BGZK01000211">
    <property type="protein sequence ID" value="GBP28762.1"/>
    <property type="molecule type" value="Genomic_DNA"/>
</dbReference>
<feature type="region of interest" description="Disordered" evidence="1">
    <location>
        <begin position="18"/>
        <end position="92"/>
    </location>
</feature>
<keyword evidence="3" id="KW-1185">Reference proteome</keyword>
<evidence type="ECO:0000313" key="3">
    <source>
        <dbReference type="Proteomes" id="UP000299102"/>
    </source>
</evidence>
<gene>
    <name evidence="2" type="ORF">EVAR_19804_1</name>
</gene>
<comment type="caution">
    <text evidence="2">The sequence shown here is derived from an EMBL/GenBank/DDBJ whole genome shotgun (WGS) entry which is preliminary data.</text>
</comment>
<dbReference type="AlphaFoldDB" id="A0A4C1US08"/>
<dbReference type="Proteomes" id="UP000299102">
    <property type="component" value="Unassembled WGS sequence"/>
</dbReference>
<evidence type="ECO:0000256" key="1">
    <source>
        <dbReference type="SAM" id="MobiDB-lite"/>
    </source>
</evidence>